<comment type="caution">
    <text evidence="2">The sequence shown here is derived from an EMBL/GenBank/DDBJ whole genome shotgun (WGS) entry which is preliminary data.</text>
</comment>
<feature type="compositionally biased region" description="Acidic residues" evidence="1">
    <location>
        <begin position="805"/>
        <end position="819"/>
    </location>
</feature>
<dbReference type="Proteomes" id="UP000728185">
    <property type="component" value="Unassembled WGS sequence"/>
</dbReference>
<protein>
    <recommendedName>
        <fullName evidence="4">Death domain-containing protein</fullName>
    </recommendedName>
</protein>
<feature type="region of interest" description="Disordered" evidence="1">
    <location>
        <begin position="915"/>
        <end position="1012"/>
    </location>
</feature>
<feature type="compositionally biased region" description="Polar residues" evidence="1">
    <location>
        <begin position="1054"/>
        <end position="1077"/>
    </location>
</feature>
<sequence length="1241" mass="138117">MRKHDGSSKQKGGKLELINFDHKNETNPLKQETAVRKSGGLFLSPNGVKVEIPPGASTGRRERILSATVSSTARGALGPWLGPNLRMASDMQLFYAPVNFKQPVAVFIPFSFATTRELSLSAEDVAAQQEKNKSGASSQNEEMTDGEILQSGEISHRRPNKPGTKARAVTPMSFITDQPQANMTPLIDTRNVHLLQCKLGEDVWTIKEKFAIVQPTIHHKNWPSELKKMVVQSTRWPDTSYVDSQQTNDPSINTKRFSSGVARNRRAGAHPVKENDSLDLIRRIDNYCGGVCFAAEELTHCYLLVVGTRAENFRVDQNGGFYRSSLLHPFLSVRIPKRSCLTERTAAFRALDIRSNWSLVATQFDPQLSEIEGCSDIYELDIPDVTFRRAATVRLPLPEWFIHRRLRSHDNWDQTSGTLGSSEIPEPSAISRANNMNATVPVAERPLVILFQPTAYKRQIVWQMANVEDTREDSSRRKSRIQLARKDGANTPRCKIDNLYSRLGWGNLTVGIRGGPWQIMKQQVYYTQRTAFFETNVLGRFVIVGARDPERTTASKLAHLMSRVEALACAPPGALLVCLQLHVNSWKIMADVYPEERLASAIQEQVAAGFIPLVQMSTGMVRKNIGLCNAMLQTVDFSQMCKEGMDVGKSRKSYQYRVNGGDINHVLLFNGLCLEFRVTGDVQIKPTSQCDAMLVVLKTKDGTSTRNQDGSEPVDGLFSTTGASSDALKRSMSSLFAPRNVVSDTMVQLTKQAHMQHHELLHETACVVEIEPKQNEDSKFMKRSLEKTQLVTELLKLTAKRQENDQEEDDSDEDDESEDNPGRRSSFSEGPSQTSYDGDDGDQDDAVKEAIALVLREHPLPMSTLNAELLRRLNNISERNKVMRATSLINKVYNLMHVGTLEVWLVSPENLPQLGTGPEVADAKKRNTSQGIPSNQSEATSSGAPSNNPTEQKQNECETKTENEGDYSDEQTNGINDDQQSHNAIRWNASDNMGTEGGRSGAVTVPESGPHPKKPLATYCILIDPDVVIGYLRSLQGKGGFSALLAKKGVKGKQSMTAPASTARSRSQQKGQRNVSAISKLRARSAASGTRPTTSDTLDPMNYTDSVDPAIQEELAILSSSCLQEMASYIPEPQKLAEALGLPDDEYNQIKRFIIQDQERHTGREAYEVLKAWKKCYAHNRIQLSVSRCGSTHDGDTNVYELFRSPLRDLIDVFQSLGFFELVEMLSRLRDTTHTPDENRI</sequence>
<dbReference type="AlphaFoldDB" id="A0A8E0VFI2"/>
<feature type="compositionally biased region" description="Basic and acidic residues" evidence="1">
    <location>
        <begin position="953"/>
        <end position="963"/>
    </location>
</feature>
<dbReference type="EMBL" id="LUCM01009596">
    <property type="protein sequence ID" value="KAA0186717.1"/>
    <property type="molecule type" value="Genomic_DNA"/>
</dbReference>
<feature type="region of interest" description="Disordered" evidence="1">
    <location>
        <begin position="799"/>
        <end position="843"/>
    </location>
</feature>
<gene>
    <name evidence="2" type="ORF">FBUS_04429</name>
</gene>
<feature type="compositionally biased region" description="Polar residues" evidence="1">
    <location>
        <begin position="1087"/>
        <end position="1097"/>
    </location>
</feature>
<proteinExistence type="predicted"/>
<evidence type="ECO:0008006" key="4">
    <source>
        <dbReference type="Google" id="ProtNLM"/>
    </source>
</evidence>
<evidence type="ECO:0000256" key="1">
    <source>
        <dbReference type="SAM" id="MobiDB-lite"/>
    </source>
</evidence>
<reference evidence="2" key="1">
    <citation type="submission" date="2019-05" db="EMBL/GenBank/DDBJ databases">
        <title>Annotation for the trematode Fasciolopsis buski.</title>
        <authorList>
            <person name="Choi Y.-J."/>
        </authorList>
    </citation>
    <scope>NUCLEOTIDE SEQUENCE</scope>
    <source>
        <strain evidence="2">HT</strain>
        <tissue evidence="2">Whole worm</tissue>
    </source>
</reference>
<evidence type="ECO:0000313" key="3">
    <source>
        <dbReference type="Proteomes" id="UP000728185"/>
    </source>
</evidence>
<feature type="compositionally biased region" description="Polar residues" evidence="1">
    <location>
        <begin position="823"/>
        <end position="836"/>
    </location>
</feature>
<feature type="compositionally biased region" description="Polar residues" evidence="1">
    <location>
        <begin position="928"/>
        <end position="952"/>
    </location>
</feature>
<feature type="compositionally biased region" description="Polar residues" evidence="1">
    <location>
        <begin position="970"/>
        <end position="993"/>
    </location>
</feature>
<dbReference type="OrthoDB" id="6273453at2759"/>
<evidence type="ECO:0000313" key="2">
    <source>
        <dbReference type="EMBL" id="KAA0186717.1"/>
    </source>
</evidence>
<name>A0A8E0VFI2_9TREM</name>
<feature type="region of interest" description="Disordered" evidence="1">
    <location>
        <begin position="1052"/>
        <end position="1102"/>
    </location>
</feature>
<organism evidence="2 3">
    <name type="scientific">Fasciolopsis buskii</name>
    <dbReference type="NCBI Taxonomy" id="27845"/>
    <lineage>
        <taxon>Eukaryota</taxon>
        <taxon>Metazoa</taxon>
        <taxon>Spiralia</taxon>
        <taxon>Lophotrochozoa</taxon>
        <taxon>Platyhelminthes</taxon>
        <taxon>Trematoda</taxon>
        <taxon>Digenea</taxon>
        <taxon>Plagiorchiida</taxon>
        <taxon>Echinostomata</taxon>
        <taxon>Echinostomatoidea</taxon>
        <taxon>Fasciolidae</taxon>
        <taxon>Fasciolopsis</taxon>
    </lineage>
</organism>
<feature type="region of interest" description="Disordered" evidence="1">
    <location>
        <begin position="129"/>
        <end position="166"/>
    </location>
</feature>
<keyword evidence="3" id="KW-1185">Reference proteome</keyword>
<accession>A0A8E0VFI2</accession>